<evidence type="ECO:0000313" key="2">
    <source>
        <dbReference type="EMBL" id="CAD8106206.1"/>
    </source>
</evidence>
<keyword evidence="1" id="KW-0472">Membrane</keyword>
<keyword evidence="3" id="KW-1185">Reference proteome</keyword>
<dbReference type="EMBL" id="CAJJDM010000133">
    <property type="protein sequence ID" value="CAD8106206.1"/>
    <property type="molecule type" value="Genomic_DNA"/>
</dbReference>
<sequence>MIIFVYIIFVKTCSVPYQEYNIYPTEGELIEITMDKLIQGSNLTYQCEKCSQGISVSNIFENYQFFENKYTFKSVSFHEEKIYALTTEPSINIYLNQNGKMNHTPIQIINISQSQECFSITYTEFYNIIIDCYEDQILFLYYIRNNSLSLIYTSNSSIPNYTKISSIVNNTSTSIIYGQSFTQANTNDSNLIILNLTILQEHKRHTFIVTDNLQDNAFNFFVSNKESINQTIFIQYKDYINSFVLQENGTLLQVNNISFTHEIINMAYYYQQDEYYQFDRLFLIVLDDDFDYMYFIDVFYCDSFYVQTLESKQQRNEVDRLAQIFISQDFIIIYSRFSISILKNEKFNQILFRKQQVYDKQTVIYFDELGEYLYIFGEIIIIHKLQIPLLSFSSNESQGKFSIRALEIDGYFQIHLCQVNINFQQVSQSNNNIYPIFIYPQESYINLLQFPFEYWIHSLSGPLIKAISHVSDENLGYFYDNTSYKINSSLQQNYYIAKAFSVNLFQEYQSSNFSIIFTVAVSNQNLDIYQLENRSIVSSIVSSIDINYMNTNVTQIEITFVVLNQQVIYIVCLSFGQNIIQVYQYNNHLQMINNVTLQTETFKQFQLLYNSIVLLLNTKEISIITFDNKSQILFNSKILEDALGQKVHLNLTNIVINQQYQSRVLYINNYNNFIIGYITEQLKFVFISIKNVIFQIENLFVVNNLLILSWIPEYQEIVFFEVWNAKNLKNPIYLKQMKSISFDLDQNSISYFSDNQFFYVLHSSTLYVYNPNLPGHSSLYYHYQFEGLYFTSIAINSLAFLCFNQSFYLLSPILLQAFYNKDIHQQFLIQQIFNFTFQSYLDDQNPFNQSNSSLTIINNYLDINLIDSNVAVNKSQSYVVLFRYNISLQGQALYFNITDKDSKLTNNIENPQKKNQSQIYNQIIYYNNSNQKQFMLLNNQSVYNYNQDILYNFATTYNQCIASTIQNQTIYALCQDNQSQYYIISINLSNVTSKTVYPNQILNLSNNNYRNNSWIRIQNNKLYIWNDTINMYNLNQIEQPQQFICKSTQFGFQSIEINLTTGVIIIYIYFKPIHKDQLYYKFAQTNNDSTFTHGDENSILLQSITQQYFSFDTIPMIQKKYKQIFVMISNSNFNLMVSFLLVINNQNIINSQLIYQSIIQASPPYDKHFFNVSQLPQYNSQLLFFMYSNTQNQTNQTHMIIFYNISNKTNVNIQNPLLYEGGYIFSLNQTLVNDFSFIAQSNSSGNILILFNNGSTLELQLNIFSINISLGGSSSKNKKYINLTAYNYYNSGQAKINFKIQKDHLFDKTSFYILFGITIIALITSVVVCSFYQKDNIEEEYDSDDEL</sequence>
<evidence type="ECO:0000256" key="1">
    <source>
        <dbReference type="SAM" id="Phobius"/>
    </source>
</evidence>
<protein>
    <recommendedName>
        <fullName evidence="4">Transmembrane protein</fullName>
    </recommendedName>
</protein>
<name>A0A8S1PSW0_PARPR</name>
<evidence type="ECO:0000313" key="3">
    <source>
        <dbReference type="Proteomes" id="UP000688137"/>
    </source>
</evidence>
<evidence type="ECO:0008006" key="4">
    <source>
        <dbReference type="Google" id="ProtNLM"/>
    </source>
</evidence>
<proteinExistence type="predicted"/>
<gene>
    <name evidence="2" type="ORF">PPRIM_AZ9-3.1.T1300005</name>
</gene>
<organism evidence="2 3">
    <name type="scientific">Paramecium primaurelia</name>
    <dbReference type="NCBI Taxonomy" id="5886"/>
    <lineage>
        <taxon>Eukaryota</taxon>
        <taxon>Sar</taxon>
        <taxon>Alveolata</taxon>
        <taxon>Ciliophora</taxon>
        <taxon>Intramacronucleata</taxon>
        <taxon>Oligohymenophorea</taxon>
        <taxon>Peniculida</taxon>
        <taxon>Parameciidae</taxon>
        <taxon>Paramecium</taxon>
    </lineage>
</organism>
<dbReference type="Proteomes" id="UP000688137">
    <property type="component" value="Unassembled WGS sequence"/>
</dbReference>
<feature type="transmembrane region" description="Helical" evidence="1">
    <location>
        <begin position="1311"/>
        <end position="1332"/>
    </location>
</feature>
<accession>A0A8S1PSW0</accession>
<keyword evidence="1" id="KW-0812">Transmembrane</keyword>
<comment type="caution">
    <text evidence="2">The sequence shown here is derived from an EMBL/GenBank/DDBJ whole genome shotgun (WGS) entry which is preliminary data.</text>
</comment>
<keyword evidence="1" id="KW-1133">Transmembrane helix</keyword>
<reference evidence="2" key="1">
    <citation type="submission" date="2021-01" db="EMBL/GenBank/DDBJ databases">
        <authorList>
            <consortium name="Genoscope - CEA"/>
            <person name="William W."/>
        </authorList>
    </citation>
    <scope>NUCLEOTIDE SEQUENCE</scope>
</reference>